<dbReference type="InterPro" id="IPR002579">
    <property type="entry name" value="Met_Sox_Rdtase_MsrB_dom"/>
</dbReference>
<dbReference type="GO" id="GO:0033743">
    <property type="term" value="F:peptide-methionine (R)-S-oxide reductase activity"/>
    <property type="evidence" value="ECO:0007669"/>
    <property type="project" value="InterPro"/>
</dbReference>
<gene>
    <name evidence="6" type="ORF">METZ01_LOCUS43156</name>
</gene>
<dbReference type="GO" id="GO:0005737">
    <property type="term" value="C:cytoplasm"/>
    <property type="evidence" value="ECO:0007669"/>
    <property type="project" value="TreeGrafter"/>
</dbReference>
<feature type="domain" description="MsrB" evidence="5">
    <location>
        <begin position="13"/>
        <end position="134"/>
    </location>
</feature>
<evidence type="ECO:0000313" key="6">
    <source>
        <dbReference type="EMBL" id="SUZ90302.1"/>
    </source>
</evidence>
<dbReference type="Gene3D" id="2.170.150.20">
    <property type="entry name" value="Peptide methionine sulfoxide reductase"/>
    <property type="match status" value="1"/>
</dbReference>
<dbReference type="PANTHER" id="PTHR10173">
    <property type="entry name" value="METHIONINE SULFOXIDE REDUCTASE"/>
    <property type="match status" value="1"/>
</dbReference>
<evidence type="ECO:0000256" key="3">
    <source>
        <dbReference type="ARBA" id="ARBA00022833"/>
    </source>
</evidence>
<dbReference type="InterPro" id="IPR011057">
    <property type="entry name" value="Mss4-like_sf"/>
</dbReference>
<dbReference type="InterPro" id="IPR028427">
    <property type="entry name" value="Met_Sox_Rdtase_MsrB"/>
</dbReference>
<dbReference type="GO" id="GO:0006979">
    <property type="term" value="P:response to oxidative stress"/>
    <property type="evidence" value="ECO:0007669"/>
    <property type="project" value="InterPro"/>
</dbReference>
<dbReference type="EMBL" id="UINC01001882">
    <property type="protein sequence ID" value="SUZ90302.1"/>
    <property type="molecule type" value="Genomic_DNA"/>
</dbReference>
<dbReference type="Pfam" id="PF01641">
    <property type="entry name" value="SelR"/>
    <property type="match status" value="1"/>
</dbReference>
<evidence type="ECO:0000259" key="5">
    <source>
        <dbReference type="PROSITE" id="PS51790"/>
    </source>
</evidence>
<dbReference type="GO" id="GO:0046872">
    <property type="term" value="F:metal ion binding"/>
    <property type="evidence" value="ECO:0007669"/>
    <property type="project" value="UniProtKB-KW"/>
</dbReference>
<keyword evidence="3" id="KW-0862">Zinc</keyword>
<dbReference type="PANTHER" id="PTHR10173:SF57">
    <property type="entry name" value="PEPTIDE-METHIONINE (R)-S-OXIDE REDUCTASE"/>
    <property type="match status" value="1"/>
</dbReference>
<proteinExistence type="predicted"/>
<accession>A0A381REU0</accession>
<keyword evidence="2" id="KW-0479">Metal-binding</keyword>
<sequence>MKTKKQKEINLADEEWQKKLTPEEYHILREKGTERPFTGKYDKFYEQGVYKCAGCDTELFISAAKYNSECGWPAFYESLPGKIDESSDNSFGMARVEITCEKCGGHLGHVFNDGPQPTGLRYCVNSASLDFDPEEKK</sequence>
<organism evidence="6">
    <name type="scientific">marine metagenome</name>
    <dbReference type="NCBI Taxonomy" id="408172"/>
    <lineage>
        <taxon>unclassified sequences</taxon>
        <taxon>metagenomes</taxon>
        <taxon>ecological metagenomes</taxon>
    </lineage>
</organism>
<keyword evidence="4" id="KW-0560">Oxidoreductase</keyword>
<dbReference type="GO" id="GO:0030091">
    <property type="term" value="P:protein repair"/>
    <property type="evidence" value="ECO:0007669"/>
    <property type="project" value="InterPro"/>
</dbReference>
<reference evidence="6" key="1">
    <citation type="submission" date="2018-05" db="EMBL/GenBank/DDBJ databases">
        <authorList>
            <person name="Lanie J.A."/>
            <person name="Ng W.-L."/>
            <person name="Kazmierczak K.M."/>
            <person name="Andrzejewski T.M."/>
            <person name="Davidsen T.M."/>
            <person name="Wayne K.J."/>
            <person name="Tettelin H."/>
            <person name="Glass J.I."/>
            <person name="Rusch D."/>
            <person name="Podicherti R."/>
            <person name="Tsui H.-C.T."/>
            <person name="Winkler M.E."/>
        </authorList>
    </citation>
    <scope>NUCLEOTIDE SEQUENCE</scope>
</reference>
<comment type="cofactor">
    <cofactor evidence="1">
        <name>Zn(2+)</name>
        <dbReference type="ChEBI" id="CHEBI:29105"/>
    </cofactor>
</comment>
<dbReference type="NCBIfam" id="TIGR00357">
    <property type="entry name" value="peptide-methionine (R)-S-oxide reductase MsrB"/>
    <property type="match status" value="1"/>
</dbReference>
<name>A0A381REU0_9ZZZZ</name>
<protein>
    <recommendedName>
        <fullName evidence="5">MsrB domain-containing protein</fullName>
    </recommendedName>
</protein>
<dbReference type="AlphaFoldDB" id="A0A381REU0"/>
<dbReference type="SUPFAM" id="SSF51316">
    <property type="entry name" value="Mss4-like"/>
    <property type="match status" value="1"/>
</dbReference>
<dbReference type="FunFam" id="2.170.150.20:FF:000009">
    <property type="entry name" value="Peptide-methionine (R)-S-oxide reductase"/>
    <property type="match status" value="1"/>
</dbReference>
<evidence type="ECO:0000256" key="4">
    <source>
        <dbReference type="ARBA" id="ARBA00023002"/>
    </source>
</evidence>
<dbReference type="PROSITE" id="PS51790">
    <property type="entry name" value="MSRB"/>
    <property type="match status" value="1"/>
</dbReference>
<evidence type="ECO:0000256" key="1">
    <source>
        <dbReference type="ARBA" id="ARBA00001947"/>
    </source>
</evidence>
<evidence type="ECO:0000256" key="2">
    <source>
        <dbReference type="ARBA" id="ARBA00022723"/>
    </source>
</evidence>